<sequence length="948" mass="104565">MVFAEDAQASLDDYRDTRRCSALESLAHSLLSLRGIHHVNGGSVPESTPCNGRGVIDDEATAELAQSVAIGLILKMLYDGTKNPDYSLGGWSQNSTPAVIEMPSAASDLIDMCLDLCGFFVSLNAAVSCLGQAARRNATGCGDIPAAAANAGTNVSIALRTIRRRLVVPLAAEKVYYMPRMESELREEGEPPSLHLSFFKLREYAGLPMQLDLRFDRGYQEDGMAGEQGTFTSFVLSVLLKLIPKACYNNNVPLPVWAAPARAYKSIFQSALKMTLAGDLLQKMEAAGTSPENQAIRRHFRFLLQHMIKNGRARLSAEQIFRFWIACKETDEPNGMSLLCAHFKSELLSIQPREACGCIHELIRTTAKKMLNGFEGSTYLKTGRMNLDTACKNCIMPILQDLVLPVLYDCSAGDIADTLFSFVVNPPTSLASHARDFKLRSFDQAVPRIYAQLYVELSQHEGSSSKQRNDDGGSDGVRAYGKTFESFLFQAATLWSEDIFAQRADCLQQQYLSEFLLYPFDCGCDVGIHITPLLVQGVSIRMEVSLSDSIRVDGMRVAQAMAMVLGKQLDFDELKEKEKSCGPMASCDRAITSVHDDTLSDESDDDSSFGEQFRPCGVDNDEEEDLQRAPRLTTLRDCVLNLLTSENDALAFEKHSRVLSEIESIVNNNPLDLADVGQTMMKILLHLEDKFGIDAFTEKRWTGLFALGAALPMQMTAQLVDECKGNVDLGTRLEALAIISAVAQDLAGIHAESPPTQEPSVTLTGGHMRTRMSPRLIKALGLDTEPQVVGADNSIGLTKTKRWRKPRRARITTPNRFGQIGNHMLCTLLSFVAETREEENIWGGASGERFLAEFLRCLSVMLFCARSYPSPTIQVMAVDVLELAWSFRDAKSSEVRHAALSSFAMSCSYLPIGSISKRHVDFLSRSSTKDCDQRCRALASLIIQNIKI</sequence>
<dbReference type="InterPro" id="IPR019337">
    <property type="entry name" value="Telomere_length_regulation_dom"/>
</dbReference>
<feature type="compositionally biased region" description="Acidic residues" evidence="2">
    <location>
        <begin position="599"/>
        <end position="608"/>
    </location>
</feature>
<keyword evidence="5" id="KW-1185">Reference proteome</keyword>
<dbReference type="GO" id="GO:0051879">
    <property type="term" value="F:Hsp90 protein binding"/>
    <property type="evidence" value="ECO:0007669"/>
    <property type="project" value="TreeGrafter"/>
</dbReference>
<feature type="region of interest" description="Disordered" evidence="2">
    <location>
        <begin position="597"/>
        <end position="625"/>
    </location>
</feature>
<dbReference type="InterPro" id="IPR038528">
    <property type="entry name" value="TEL2_C_sf"/>
</dbReference>
<dbReference type="GO" id="GO:0042162">
    <property type="term" value="F:telomeric DNA binding"/>
    <property type="evidence" value="ECO:0007669"/>
    <property type="project" value="TreeGrafter"/>
</dbReference>
<dbReference type="InterPro" id="IPR016024">
    <property type="entry name" value="ARM-type_fold"/>
</dbReference>
<accession>K0SL24</accession>
<evidence type="ECO:0000256" key="2">
    <source>
        <dbReference type="SAM" id="MobiDB-lite"/>
    </source>
</evidence>
<dbReference type="EMBL" id="AGNL01015603">
    <property type="protein sequence ID" value="EJK65649.1"/>
    <property type="molecule type" value="Genomic_DNA"/>
</dbReference>
<evidence type="ECO:0000256" key="1">
    <source>
        <dbReference type="ARBA" id="ARBA00006133"/>
    </source>
</evidence>
<dbReference type="GO" id="GO:0005829">
    <property type="term" value="C:cytosol"/>
    <property type="evidence" value="ECO:0007669"/>
    <property type="project" value="TreeGrafter"/>
</dbReference>
<dbReference type="AlphaFoldDB" id="K0SL24"/>
<evidence type="ECO:0000313" key="5">
    <source>
        <dbReference type="Proteomes" id="UP000266841"/>
    </source>
</evidence>
<gene>
    <name evidence="4" type="ORF">THAOC_13470</name>
</gene>
<organism evidence="4 5">
    <name type="scientific">Thalassiosira oceanica</name>
    <name type="common">Marine diatom</name>
    <dbReference type="NCBI Taxonomy" id="159749"/>
    <lineage>
        <taxon>Eukaryota</taxon>
        <taxon>Sar</taxon>
        <taxon>Stramenopiles</taxon>
        <taxon>Ochrophyta</taxon>
        <taxon>Bacillariophyta</taxon>
        <taxon>Coscinodiscophyceae</taxon>
        <taxon>Thalassiosirophycidae</taxon>
        <taxon>Thalassiosirales</taxon>
        <taxon>Thalassiosiraceae</taxon>
        <taxon>Thalassiosira</taxon>
    </lineage>
</organism>
<dbReference type="Proteomes" id="UP000266841">
    <property type="component" value="Unassembled WGS sequence"/>
</dbReference>
<dbReference type="OMA" id="PENDTHA"/>
<proteinExistence type="inferred from homology"/>
<reference evidence="4 5" key="1">
    <citation type="journal article" date="2012" name="Genome Biol.">
        <title>Genome and low-iron response of an oceanic diatom adapted to chronic iron limitation.</title>
        <authorList>
            <person name="Lommer M."/>
            <person name="Specht M."/>
            <person name="Roy A.S."/>
            <person name="Kraemer L."/>
            <person name="Andreson R."/>
            <person name="Gutowska M.A."/>
            <person name="Wolf J."/>
            <person name="Bergner S.V."/>
            <person name="Schilhabel M.B."/>
            <person name="Klostermeier U.C."/>
            <person name="Beiko R.G."/>
            <person name="Rosenstiel P."/>
            <person name="Hippler M."/>
            <person name="Laroche J."/>
        </authorList>
    </citation>
    <scope>NUCLEOTIDE SEQUENCE [LARGE SCALE GENOMIC DNA]</scope>
    <source>
        <strain evidence="4 5">CCMP1005</strain>
    </source>
</reference>
<dbReference type="eggNOG" id="KOG4346">
    <property type="taxonomic scope" value="Eukaryota"/>
</dbReference>
<dbReference type="Pfam" id="PF10193">
    <property type="entry name" value="Telomere_reg-2"/>
    <property type="match status" value="1"/>
</dbReference>
<protein>
    <recommendedName>
        <fullName evidence="3">Telomere length regulation protein conserved domain-containing protein</fullName>
    </recommendedName>
</protein>
<comment type="similarity">
    <text evidence="1">Belongs to the TEL2 family.</text>
</comment>
<dbReference type="PANTHER" id="PTHR15830">
    <property type="entry name" value="TELOMERE LENGTH REGULATION PROTEIN TEL2 FAMILY MEMBER"/>
    <property type="match status" value="1"/>
</dbReference>
<dbReference type="SUPFAM" id="SSF48371">
    <property type="entry name" value="ARM repeat"/>
    <property type="match status" value="1"/>
</dbReference>
<dbReference type="Gene3D" id="1.25.40.720">
    <property type="entry name" value="Telomere length regulation protein 2, C-terminal domain"/>
    <property type="match status" value="1"/>
</dbReference>
<evidence type="ECO:0000313" key="4">
    <source>
        <dbReference type="EMBL" id="EJK65649.1"/>
    </source>
</evidence>
<dbReference type="InterPro" id="IPR051970">
    <property type="entry name" value="TEL2_Regulation"/>
</dbReference>
<name>K0SL24_THAOC</name>
<dbReference type="PANTHER" id="PTHR15830:SF10">
    <property type="entry name" value="TELOMERE LENGTH REGULATION PROTEIN TEL2 HOMOLOG"/>
    <property type="match status" value="1"/>
</dbReference>
<evidence type="ECO:0000259" key="3">
    <source>
        <dbReference type="Pfam" id="PF10193"/>
    </source>
</evidence>
<dbReference type="OrthoDB" id="49057at2759"/>
<feature type="domain" description="Telomere length regulation protein conserved" evidence="3">
    <location>
        <begin position="635"/>
        <end position="743"/>
    </location>
</feature>
<comment type="caution">
    <text evidence="4">The sequence shown here is derived from an EMBL/GenBank/DDBJ whole genome shotgun (WGS) entry which is preliminary data.</text>
</comment>
<dbReference type="GO" id="GO:0051083">
    <property type="term" value="P:'de novo' cotranslational protein folding"/>
    <property type="evidence" value="ECO:0007669"/>
    <property type="project" value="TreeGrafter"/>
</dbReference>